<accession>A0A7R9M3T5</accession>
<dbReference type="EMBL" id="OC920482">
    <property type="protein sequence ID" value="CAD7652545.1"/>
    <property type="molecule type" value="Genomic_DNA"/>
</dbReference>
<evidence type="ECO:0000313" key="2">
    <source>
        <dbReference type="Proteomes" id="UP000728032"/>
    </source>
</evidence>
<keyword evidence="2" id="KW-1185">Reference proteome</keyword>
<reference evidence="1" key="1">
    <citation type="submission" date="2020-11" db="EMBL/GenBank/DDBJ databases">
        <authorList>
            <person name="Tran Van P."/>
        </authorList>
    </citation>
    <scope>NUCLEOTIDE SEQUENCE</scope>
</reference>
<dbReference type="Proteomes" id="UP000728032">
    <property type="component" value="Unassembled WGS sequence"/>
</dbReference>
<gene>
    <name evidence="1" type="ORF">ONB1V03_LOCUS9206</name>
</gene>
<protein>
    <submittedName>
        <fullName evidence="1">Uncharacterized protein</fullName>
    </submittedName>
</protein>
<feature type="non-terminal residue" evidence="1">
    <location>
        <position position="72"/>
    </location>
</feature>
<dbReference type="EMBL" id="CAJPVJ010005657">
    <property type="protein sequence ID" value="CAG2169732.1"/>
    <property type="molecule type" value="Genomic_DNA"/>
</dbReference>
<organism evidence="1">
    <name type="scientific">Oppiella nova</name>
    <dbReference type="NCBI Taxonomy" id="334625"/>
    <lineage>
        <taxon>Eukaryota</taxon>
        <taxon>Metazoa</taxon>
        <taxon>Ecdysozoa</taxon>
        <taxon>Arthropoda</taxon>
        <taxon>Chelicerata</taxon>
        <taxon>Arachnida</taxon>
        <taxon>Acari</taxon>
        <taxon>Acariformes</taxon>
        <taxon>Sarcoptiformes</taxon>
        <taxon>Oribatida</taxon>
        <taxon>Brachypylina</taxon>
        <taxon>Oppioidea</taxon>
        <taxon>Oppiidae</taxon>
        <taxon>Oppiella</taxon>
    </lineage>
</organism>
<dbReference type="AlphaFoldDB" id="A0A7R9M3T5"/>
<sequence>MTRISPKDLSKRLNHSDKEIISRVFSCFLHFCLNIDISAKHWEPFPSEQKAIDDHLFTISQSLVAKKWIQVM</sequence>
<evidence type="ECO:0000313" key="1">
    <source>
        <dbReference type="EMBL" id="CAD7652545.1"/>
    </source>
</evidence>
<name>A0A7R9M3T5_9ACAR</name>
<proteinExistence type="predicted"/>